<dbReference type="Gene3D" id="3.30.1180.10">
    <property type="match status" value="1"/>
</dbReference>
<evidence type="ECO:0000313" key="2">
    <source>
        <dbReference type="EMBL" id="CAB4338242.1"/>
    </source>
</evidence>
<proteinExistence type="predicted"/>
<dbReference type="AlphaFoldDB" id="A0A6J5ZAX1"/>
<dbReference type="InterPro" id="IPR043168">
    <property type="entry name" value="DegV_C"/>
</dbReference>
<dbReference type="PROSITE" id="PS51482">
    <property type="entry name" value="DEGV"/>
    <property type="match status" value="1"/>
</dbReference>
<dbReference type="PANTHER" id="PTHR33434">
    <property type="entry name" value="DEGV DOMAIN-CONTAINING PROTEIN DR_1986-RELATED"/>
    <property type="match status" value="1"/>
</dbReference>
<dbReference type="PANTHER" id="PTHR33434:SF2">
    <property type="entry name" value="FATTY ACID-BINDING PROTEIN TM_1468"/>
    <property type="match status" value="1"/>
</dbReference>
<accession>A0A6J5ZAX1</accession>
<dbReference type="NCBIfam" id="TIGR00762">
    <property type="entry name" value="DegV"/>
    <property type="match status" value="1"/>
</dbReference>
<dbReference type="Pfam" id="PF02645">
    <property type="entry name" value="DegV"/>
    <property type="match status" value="1"/>
</dbReference>
<name>A0A6J5ZAX1_9ZZZZ</name>
<reference evidence="2" key="1">
    <citation type="submission" date="2020-05" db="EMBL/GenBank/DDBJ databases">
        <authorList>
            <person name="Chiriac C."/>
            <person name="Salcher M."/>
            <person name="Ghai R."/>
            <person name="Kavagutti S V."/>
        </authorList>
    </citation>
    <scope>NUCLEOTIDE SEQUENCE</scope>
</reference>
<gene>
    <name evidence="2" type="ORF">UFOPK3770_00738</name>
</gene>
<dbReference type="SUPFAM" id="SSF82549">
    <property type="entry name" value="DAK1/DegV-like"/>
    <property type="match status" value="1"/>
</dbReference>
<dbReference type="EMBL" id="CAESAJ010000069">
    <property type="protein sequence ID" value="CAB4338242.1"/>
    <property type="molecule type" value="Genomic_DNA"/>
</dbReference>
<dbReference type="InterPro" id="IPR003797">
    <property type="entry name" value="DegV"/>
</dbReference>
<dbReference type="GO" id="GO:0008289">
    <property type="term" value="F:lipid binding"/>
    <property type="evidence" value="ECO:0007669"/>
    <property type="project" value="UniProtKB-KW"/>
</dbReference>
<dbReference type="Gene3D" id="3.40.50.10170">
    <property type="match status" value="1"/>
</dbReference>
<protein>
    <submittedName>
        <fullName evidence="2">Unannotated protein</fullName>
    </submittedName>
</protein>
<evidence type="ECO:0000256" key="1">
    <source>
        <dbReference type="ARBA" id="ARBA00023121"/>
    </source>
</evidence>
<organism evidence="2">
    <name type="scientific">freshwater metagenome</name>
    <dbReference type="NCBI Taxonomy" id="449393"/>
    <lineage>
        <taxon>unclassified sequences</taxon>
        <taxon>metagenomes</taxon>
        <taxon>ecological metagenomes</taxon>
    </lineage>
</organism>
<keyword evidence="1" id="KW-0446">Lipid-binding</keyword>
<dbReference type="InterPro" id="IPR050270">
    <property type="entry name" value="DegV_domain_contain"/>
</dbReference>
<sequence>MTVIDSGTIAMAMGFAVIRAAELAQQGIAPAVIADTVRADCAASEIIFYVDTLEFLRRGGRISSLTSTVGNALNVRPILEMRDGSIQSRERVRTRTRALDILVGIVAAAIARGKSSSANVHVKPNHVTHMIGECDVAVHHVADPEAALALAARIGLECNVPNVAVTECGAVIATHVGPGACAVVVSPHSRSK</sequence>